<organism evidence="1">
    <name type="scientific">Microbacterium phage Merry</name>
    <dbReference type="NCBI Taxonomy" id="3144827"/>
    <lineage>
        <taxon>Viruses</taxon>
    </lineage>
</organism>
<proteinExistence type="predicted"/>
<dbReference type="EMBL" id="PP763431">
    <property type="protein sequence ID" value="XBN42109.1"/>
    <property type="molecule type" value="Genomic_DNA"/>
</dbReference>
<reference evidence="1" key="1">
    <citation type="submission" date="2024-05" db="EMBL/GenBank/DDBJ databases">
        <title>Complete genome sequence of bacteriophages Merry and Sunny infecting Microbacterium sp. isolated from an alkaline commercial outdoor algal pond.</title>
        <authorList>
            <person name="Levesque A.V."/>
            <person name="Rabines A.J."/>
            <person name="Alrubaiaan E."/>
            <person name="Oliver A."/>
            <person name="Allen E.E."/>
            <person name="Hazlebeck D."/>
            <person name="Pinowska A."/>
            <person name="Traller J.C."/>
            <person name="Zeigler Allen L."/>
        </authorList>
    </citation>
    <scope>NUCLEOTIDE SEQUENCE</scope>
</reference>
<protein>
    <recommendedName>
        <fullName evidence="2">Helix-turn-helix DNA binding domain protein</fullName>
    </recommendedName>
</protein>
<evidence type="ECO:0000313" key="1">
    <source>
        <dbReference type="EMBL" id="XBN42109.1"/>
    </source>
</evidence>
<accession>A0AAU7J7I4</accession>
<evidence type="ECO:0008006" key="2">
    <source>
        <dbReference type="Google" id="ProtNLM"/>
    </source>
</evidence>
<sequence length="82" mass="9287">MVREMVDLPEWMDDVIRSRAKAMGVSYEQALVSSLDIGSTDLLAESAGWAVDHIGERVAVVARRMAYSRSSIDQAVRRYRER</sequence>
<name>A0AAU7J7I4_9VIRU</name>